<organism evidence="2 3">
    <name type="scientific">Candidatus Pristimantibacillus lignocellulolyticus</name>
    <dbReference type="NCBI Taxonomy" id="2994561"/>
    <lineage>
        <taxon>Bacteria</taxon>
        <taxon>Bacillati</taxon>
        <taxon>Bacillota</taxon>
        <taxon>Bacilli</taxon>
        <taxon>Bacillales</taxon>
        <taxon>Paenibacillaceae</taxon>
        <taxon>Candidatus Pristimantibacillus</taxon>
    </lineage>
</organism>
<dbReference type="InterPro" id="IPR010897">
    <property type="entry name" value="Spore_II_P"/>
</dbReference>
<proteinExistence type="predicted"/>
<sequence length="371" mass="41834">MERRMTIPHNEQDWNELNEIWKYAKRFTIMVLVTMVAVVVIGAGALIRVNLAEANVKTESGLNLQVDNQYVQGILAEELPLYASYQSDQTLSLGQLGLSLFKQLLDGSKSSANTVAIDDGLDHQQMNDLLDKWNTPKNGEESNEIVPLEPTTKPNDVASVKGDDSIVFIYHTHNRESWNSEIQEGESNASSKEKNITLVGERLAQQLEKRGMGAMVSTTDYPTTVPNYEWNYSYKYSKKTVKEAIASNENLKFFFDLHRDSQARKYTTAEIDGVSYAQVYFVIGQRNTNWKENEAFAKKINEKIEENYPGLSRGILGKTATTGNAEYNQSLAEQNVLIEIGGVENTLEESYRTADVLAEIISEIYEESKQQ</sequence>
<keyword evidence="1" id="KW-1133">Transmembrane helix</keyword>
<feature type="transmembrane region" description="Helical" evidence="1">
    <location>
        <begin position="27"/>
        <end position="47"/>
    </location>
</feature>
<accession>A0A9J6ZDX4</accession>
<dbReference type="NCBIfam" id="TIGR02867">
    <property type="entry name" value="spore_II_P"/>
    <property type="match status" value="1"/>
</dbReference>
<dbReference type="KEGG" id="plig:NAG76_21405"/>
<name>A0A9J6ZDX4_9BACL</name>
<dbReference type="Pfam" id="PF07454">
    <property type="entry name" value="SpoIIP"/>
    <property type="match status" value="1"/>
</dbReference>
<dbReference type="Proteomes" id="UP001056756">
    <property type="component" value="Chromosome"/>
</dbReference>
<reference evidence="2" key="1">
    <citation type="submission" date="2022-05" db="EMBL/GenBank/DDBJ databases">
        <title>Novel bacterial taxa in a minimal lignocellulolytic consortium and its capacity to transform plastics disclosed by genome-resolved metagenomics.</title>
        <authorList>
            <person name="Rodriguez C.A.D."/>
            <person name="Diaz-Garcia L."/>
            <person name="Herrera K."/>
            <person name="Tarazona N.A."/>
            <person name="Sproer C."/>
            <person name="Overmann J."/>
            <person name="Jimenez D.J."/>
        </authorList>
    </citation>
    <scope>NUCLEOTIDE SEQUENCE</scope>
    <source>
        <strain evidence="2">MAG5</strain>
    </source>
</reference>
<evidence type="ECO:0000313" key="3">
    <source>
        <dbReference type="Proteomes" id="UP001056756"/>
    </source>
</evidence>
<dbReference type="SUPFAM" id="SSF53187">
    <property type="entry name" value="Zn-dependent exopeptidases"/>
    <property type="match status" value="1"/>
</dbReference>
<dbReference type="EMBL" id="CP097899">
    <property type="protein sequence ID" value="URN94347.1"/>
    <property type="molecule type" value="Genomic_DNA"/>
</dbReference>
<dbReference type="Gene3D" id="3.40.630.40">
    <property type="entry name" value="Zn-dependent exopeptidases"/>
    <property type="match status" value="1"/>
</dbReference>
<evidence type="ECO:0000256" key="1">
    <source>
        <dbReference type="SAM" id="Phobius"/>
    </source>
</evidence>
<protein>
    <submittedName>
        <fullName evidence="2">Stage II sporulation protein P</fullName>
    </submittedName>
</protein>
<keyword evidence="1" id="KW-0812">Transmembrane</keyword>
<evidence type="ECO:0000313" key="2">
    <source>
        <dbReference type="EMBL" id="URN94347.1"/>
    </source>
</evidence>
<keyword evidence="1" id="KW-0472">Membrane</keyword>
<gene>
    <name evidence="2" type="ORF">NAG76_21405</name>
</gene>
<dbReference type="AlphaFoldDB" id="A0A9J6ZDX4"/>